<feature type="signal peptide" evidence="1">
    <location>
        <begin position="1"/>
        <end position="21"/>
    </location>
</feature>
<evidence type="ECO:0000313" key="2">
    <source>
        <dbReference type="EMBL" id="MEM0576988.1"/>
    </source>
</evidence>
<dbReference type="RefSeq" id="WP_035717660.1">
    <property type="nucleotide sequence ID" value="NZ_JBCGDP010000009.1"/>
</dbReference>
<name>A0ABU9NNT3_9FLAO</name>
<dbReference type="EMBL" id="JBCGDP010000009">
    <property type="protein sequence ID" value="MEM0576988.1"/>
    <property type="molecule type" value="Genomic_DNA"/>
</dbReference>
<accession>A0ABU9NNT3</accession>
<evidence type="ECO:0000256" key="1">
    <source>
        <dbReference type="SAM" id="SignalP"/>
    </source>
</evidence>
<organism evidence="2 3">
    <name type="scientific">Flavobacterium polysaccharolyticum</name>
    <dbReference type="NCBI Taxonomy" id="3133148"/>
    <lineage>
        <taxon>Bacteria</taxon>
        <taxon>Pseudomonadati</taxon>
        <taxon>Bacteroidota</taxon>
        <taxon>Flavobacteriia</taxon>
        <taxon>Flavobacteriales</taxon>
        <taxon>Flavobacteriaceae</taxon>
        <taxon>Flavobacterium</taxon>
    </lineage>
</organism>
<keyword evidence="1" id="KW-0732">Signal</keyword>
<dbReference type="InterPro" id="IPR046601">
    <property type="entry name" value="DUF6660"/>
</dbReference>
<gene>
    <name evidence="2" type="ORF">WFZ86_10810</name>
</gene>
<protein>
    <submittedName>
        <fullName evidence="2">DUF6660 family protein</fullName>
    </submittedName>
</protein>
<proteinExistence type="predicted"/>
<feature type="chain" id="PRO_5047417714" evidence="1">
    <location>
        <begin position="22"/>
        <end position="108"/>
    </location>
</feature>
<dbReference type="Pfam" id="PF20365">
    <property type="entry name" value="DUF6660"/>
    <property type="match status" value="1"/>
</dbReference>
<evidence type="ECO:0000313" key="3">
    <source>
        <dbReference type="Proteomes" id="UP001468798"/>
    </source>
</evidence>
<dbReference type="Proteomes" id="UP001468798">
    <property type="component" value="Unassembled WGS sequence"/>
</dbReference>
<reference evidence="2 3" key="1">
    <citation type="submission" date="2024-03" db="EMBL/GenBank/DDBJ databases">
        <title>Two novel species of the genus Flavobacterium exhibiting potentially degradation of complex polysaccharides.</title>
        <authorList>
            <person name="Lian X."/>
        </authorList>
    </citation>
    <scope>NUCLEOTIDE SEQUENCE [LARGE SCALE GENOMIC DNA]</scope>
    <source>
        <strain evidence="2 3">N6</strain>
    </source>
</reference>
<comment type="caution">
    <text evidence="2">The sequence shown here is derived from an EMBL/GenBank/DDBJ whole genome shotgun (WGS) entry which is preliminary data.</text>
</comment>
<sequence length="108" mass="11951">MKWLNIILSIYLIALASMPCADVEVNSAGHSLNVHQTDLENHSHDKSKDLCSPFCICNCCGSQITSFSEFVIIDFPIPSKGIKTQLPTYKSVFASNFFGSIWQPPQIA</sequence>
<keyword evidence="3" id="KW-1185">Reference proteome</keyword>